<dbReference type="GO" id="GO:0000917">
    <property type="term" value="P:division septum assembly"/>
    <property type="evidence" value="ECO:0007669"/>
    <property type="project" value="UniProtKB-KW"/>
</dbReference>
<keyword evidence="8 16" id="KW-0378">Hydrolase</keyword>
<feature type="active site" description="Acyl-ester intermediate" evidence="16">
    <location>
        <position position="328"/>
    </location>
</feature>
<evidence type="ECO:0000256" key="2">
    <source>
        <dbReference type="ARBA" id="ARBA00022475"/>
    </source>
</evidence>
<dbReference type="OrthoDB" id="9789078at2"/>
<dbReference type="SUPFAM" id="SSF56519">
    <property type="entry name" value="Penicillin binding protein dimerisation domain"/>
    <property type="match status" value="1"/>
</dbReference>
<feature type="domain" description="Penicillin-binding protein dimerisation" evidence="18">
    <location>
        <begin position="89"/>
        <end position="241"/>
    </location>
</feature>
<evidence type="ECO:0000256" key="16">
    <source>
        <dbReference type="HAMAP-Rule" id="MF_02080"/>
    </source>
</evidence>
<keyword evidence="20" id="KW-1185">Reference proteome</keyword>
<keyword evidence="10 16" id="KW-0573">Peptidoglycan synthesis</keyword>
<dbReference type="Pfam" id="PF00905">
    <property type="entry name" value="Transpeptidase"/>
    <property type="match status" value="1"/>
</dbReference>
<dbReference type="GO" id="GO:0009252">
    <property type="term" value="P:peptidoglycan biosynthetic process"/>
    <property type="evidence" value="ECO:0007669"/>
    <property type="project" value="UniProtKB-UniRule"/>
</dbReference>
<dbReference type="Pfam" id="PF03717">
    <property type="entry name" value="PBP_dimer"/>
    <property type="match status" value="1"/>
</dbReference>
<dbReference type="AlphaFoldDB" id="A0A448TUD7"/>
<dbReference type="RefSeq" id="WP_126599685.1">
    <property type="nucleotide sequence ID" value="NZ_LR134510.1"/>
</dbReference>
<evidence type="ECO:0000256" key="10">
    <source>
        <dbReference type="ARBA" id="ARBA00022984"/>
    </source>
</evidence>
<evidence type="ECO:0000313" key="19">
    <source>
        <dbReference type="EMBL" id="VEJ09612.1"/>
    </source>
</evidence>
<dbReference type="GO" id="GO:0043093">
    <property type="term" value="P:FtsZ-dependent cytokinesis"/>
    <property type="evidence" value="ECO:0007669"/>
    <property type="project" value="UniProtKB-UniRule"/>
</dbReference>
<keyword evidence="14 16" id="KW-0131">Cell cycle</keyword>
<dbReference type="GO" id="GO:0005886">
    <property type="term" value="C:plasma membrane"/>
    <property type="evidence" value="ECO:0007669"/>
    <property type="project" value="UniProtKB-SubCell"/>
</dbReference>
<dbReference type="UniPathway" id="UPA00219"/>
<sequence>MAKINKKNRKKHKLPSFKPVKIVSGAKPDEKKDEITSSFLRSRFRFIIIILILSVIALIARAIYVQDFNAKFLNKEADSRSLREQKLLSERGSIVDRHGKLLAVSVPMYAVILDPKTILDNNELTERKRYWQAFAQALDTSYSDIKKEVERHPQSRFMYVSRQVSKTMADYVKSLKLKGVLLEHTSRRFYPDGEETAHIIGYTNIDGVGIDGVEKSFDSFLRGKAGRRTYRKDMFGKVIEDVSDIKKHDAPTLVLSIDEKLQSMMFEAMQKAVKMNKAKSGSAVLADVNTGEILGMVTVPSYNPNDRSTLDPATLRNRVITDTFEPGSTVKPFVVLTALQYHYVKRNEIINTGPLKLDGHEIRDVAPRDRQSLDDILRNSSNRGVSRIALRMPEGLLRETYHKIGFGEPTNLGLVGETSGRMPFHPSDGRPHWSKLERATIAYGYGISVTPLQLLRAYVTLGSFGIYRPLSITKVDPPVLGTRVLPAGVTHEVVNMLEEVAEKNKHALVEGYSVGIKTGTAKKLVGKKYGDKYLSYTAGIAPLTKPRFALVILIDDATAGKYYGGAIAAPVFSEIMGYALHEMNVPPDRLGDNDKNKIARRMVYLDEKNHSTALQVN</sequence>
<evidence type="ECO:0000256" key="1">
    <source>
        <dbReference type="ARBA" id="ARBA00004370"/>
    </source>
</evidence>
<keyword evidence="3 16" id="KW-0997">Cell inner membrane</keyword>
<evidence type="ECO:0000256" key="12">
    <source>
        <dbReference type="ARBA" id="ARBA00023136"/>
    </source>
</evidence>
<comment type="catalytic activity">
    <reaction evidence="16">
        <text>Preferential cleavage: (Ac)2-L-Lys-D-Ala-|-D-Ala. Also transpeptidation of peptidyl-alanyl moieties that are N-acyl substituents of D-alanine.</text>
        <dbReference type="EC" id="3.4.16.4"/>
    </reaction>
</comment>
<keyword evidence="6 16" id="KW-0645">Protease</keyword>
<dbReference type="GO" id="GO:0008360">
    <property type="term" value="P:regulation of cell shape"/>
    <property type="evidence" value="ECO:0007669"/>
    <property type="project" value="UniProtKB-KW"/>
</dbReference>
<dbReference type="InterPro" id="IPR050515">
    <property type="entry name" value="Beta-lactam/transpept"/>
</dbReference>
<reference evidence="19 20" key="1">
    <citation type="submission" date="2018-12" db="EMBL/GenBank/DDBJ databases">
        <authorList>
            <consortium name="Pathogen Informatics"/>
        </authorList>
    </citation>
    <scope>NUCLEOTIDE SEQUENCE [LARGE SCALE GENOMIC DNA]</scope>
    <source>
        <strain evidence="19 20">NCTC12871</strain>
    </source>
</reference>
<dbReference type="EC" id="3.4.16.4" evidence="16"/>
<keyword evidence="9 16" id="KW-0133">Cell shape</keyword>
<keyword evidence="4 16" id="KW-0132">Cell division</keyword>
<dbReference type="Gene3D" id="1.10.150.770">
    <property type="match status" value="1"/>
</dbReference>
<dbReference type="GO" id="GO:0006508">
    <property type="term" value="P:proteolysis"/>
    <property type="evidence" value="ECO:0007669"/>
    <property type="project" value="UniProtKB-KW"/>
</dbReference>
<evidence type="ECO:0000256" key="9">
    <source>
        <dbReference type="ARBA" id="ARBA00022960"/>
    </source>
</evidence>
<dbReference type="Gene3D" id="3.30.450.330">
    <property type="match status" value="1"/>
</dbReference>
<evidence type="ECO:0000259" key="18">
    <source>
        <dbReference type="Pfam" id="PF03717"/>
    </source>
</evidence>
<organism evidence="19 20">
    <name type="scientific">Actinobacillus delphinicola</name>
    <dbReference type="NCBI Taxonomy" id="51161"/>
    <lineage>
        <taxon>Bacteria</taxon>
        <taxon>Pseudomonadati</taxon>
        <taxon>Pseudomonadota</taxon>
        <taxon>Gammaproteobacteria</taxon>
        <taxon>Pasteurellales</taxon>
        <taxon>Pasteurellaceae</taxon>
        <taxon>Actinobacillus</taxon>
    </lineage>
</organism>
<dbReference type="GO" id="GO:0008658">
    <property type="term" value="F:penicillin binding"/>
    <property type="evidence" value="ECO:0007669"/>
    <property type="project" value="InterPro"/>
</dbReference>
<dbReference type="PANTHER" id="PTHR30627:SF1">
    <property type="entry name" value="PEPTIDOGLYCAN D,D-TRANSPEPTIDASE FTSI"/>
    <property type="match status" value="1"/>
</dbReference>
<comment type="subcellular location">
    <subcellularLocation>
        <location evidence="16">Cell inner membrane</location>
        <topology evidence="16">Single-pass membrane protein</topology>
    </subcellularLocation>
    <subcellularLocation>
        <location evidence="1">Membrane</location>
    </subcellularLocation>
</comment>
<comment type="function">
    <text evidence="16">Catalyzes cross-linking of the peptidoglycan cell wall at the division septum.</text>
</comment>
<dbReference type="InterPro" id="IPR037532">
    <property type="entry name" value="FtsI_transpept"/>
</dbReference>
<keyword evidence="19" id="KW-0328">Glycosyltransferase</keyword>
<evidence type="ECO:0000256" key="8">
    <source>
        <dbReference type="ARBA" id="ARBA00022801"/>
    </source>
</evidence>
<evidence type="ECO:0000256" key="4">
    <source>
        <dbReference type="ARBA" id="ARBA00022618"/>
    </source>
</evidence>
<dbReference type="PANTHER" id="PTHR30627">
    <property type="entry name" value="PEPTIDOGLYCAN D,D-TRANSPEPTIDASE"/>
    <property type="match status" value="1"/>
</dbReference>
<gene>
    <name evidence="16 19" type="primary">ftsI</name>
    <name evidence="19" type="ORF">NCTC12871_01084</name>
</gene>
<dbReference type="InterPro" id="IPR001460">
    <property type="entry name" value="PCN-bd_Tpept"/>
</dbReference>
<dbReference type="EMBL" id="LR134510">
    <property type="protein sequence ID" value="VEJ09612.1"/>
    <property type="molecule type" value="Genomic_DNA"/>
</dbReference>
<evidence type="ECO:0000256" key="6">
    <source>
        <dbReference type="ARBA" id="ARBA00022670"/>
    </source>
</evidence>
<keyword evidence="7 16" id="KW-0812">Transmembrane</keyword>
<comment type="pathway">
    <text evidence="16">Cell wall biogenesis; peptidoglycan biosynthesis.</text>
</comment>
<dbReference type="Gene3D" id="3.40.710.10">
    <property type="entry name" value="DD-peptidase/beta-lactamase superfamily"/>
    <property type="match status" value="1"/>
</dbReference>
<keyword evidence="13 16" id="KW-0717">Septation</keyword>
<evidence type="ECO:0000256" key="14">
    <source>
        <dbReference type="ARBA" id="ARBA00023306"/>
    </source>
</evidence>
<protein>
    <recommendedName>
        <fullName evidence="16">Peptidoglycan D,D-transpeptidase FtsI</fullName>
        <ecNumber evidence="16">3.4.16.4</ecNumber>
    </recommendedName>
    <alternativeName>
        <fullName evidence="16">Penicillin-binding protein 3</fullName>
        <shortName evidence="16">PBP-3</shortName>
    </alternativeName>
</protein>
<evidence type="ECO:0000256" key="5">
    <source>
        <dbReference type="ARBA" id="ARBA00022645"/>
    </source>
</evidence>
<evidence type="ECO:0000256" key="3">
    <source>
        <dbReference type="ARBA" id="ARBA00022519"/>
    </source>
</evidence>
<evidence type="ECO:0000313" key="20">
    <source>
        <dbReference type="Proteomes" id="UP000279799"/>
    </source>
</evidence>
<feature type="domain" description="Penicillin-binding protein transpeptidase" evidence="17">
    <location>
        <begin position="281"/>
        <end position="576"/>
    </location>
</feature>
<evidence type="ECO:0000256" key="13">
    <source>
        <dbReference type="ARBA" id="ARBA00023210"/>
    </source>
</evidence>
<accession>A0A448TUD7</accession>
<evidence type="ECO:0000256" key="15">
    <source>
        <dbReference type="ARBA" id="ARBA00023316"/>
    </source>
</evidence>
<keyword evidence="2 16" id="KW-1003">Cell membrane</keyword>
<keyword evidence="19" id="KW-0808">Transferase</keyword>
<dbReference type="InterPro" id="IPR005311">
    <property type="entry name" value="PBP_dimer"/>
</dbReference>
<keyword evidence="15 16" id="KW-0961">Cell wall biogenesis/degradation</keyword>
<dbReference type="Gene3D" id="3.90.1310.10">
    <property type="entry name" value="Penicillin-binding protein 2a (Domain 2)"/>
    <property type="match status" value="1"/>
</dbReference>
<dbReference type="Proteomes" id="UP000279799">
    <property type="component" value="Chromosome"/>
</dbReference>
<evidence type="ECO:0000256" key="11">
    <source>
        <dbReference type="ARBA" id="ARBA00022989"/>
    </source>
</evidence>
<comment type="similarity">
    <text evidence="16">Belongs to the transpeptidase family. FtsI subfamily.</text>
</comment>
<feature type="transmembrane region" description="Helical" evidence="16">
    <location>
        <begin position="46"/>
        <end position="64"/>
    </location>
</feature>
<dbReference type="HAMAP" id="MF_02080">
    <property type="entry name" value="FtsI_transpept"/>
    <property type="match status" value="1"/>
</dbReference>
<keyword evidence="11 16" id="KW-1133">Transmembrane helix</keyword>
<name>A0A448TUD7_9PAST</name>
<dbReference type="GO" id="GO:0009002">
    <property type="term" value="F:serine-type D-Ala-D-Ala carboxypeptidase activity"/>
    <property type="evidence" value="ECO:0007669"/>
    <property type="project" value="UniProtKB-UniRule"/>
</dbReference>
<dbReference type="SUPFAM" id="SSF56601">
    <property type="entry name" value="beta-lactamase/transpeptidase-like"/>
    <property type="match status" value="1"/>
</dbReference>
<dbReference type="InterPro" id="IPR012338">
    <property type="entry name" value="Beta-lactam/transpept-like"/>
</dbReference>
<proteinExistence type="inferred from homology"/>
<keyword evidence="5 16" id="KW-0121">Carboxypeptidase</keyword>
<evidence type="ECO:0000259" key="17">
    <source>
        <dbReference type="Pfam" id="PF00905"/>
    </source>
</evidence>
<dbReference type="GO" id="GO:0071555">
    <property type="term" value="P:cell wall organization"/>
    <property type="evidence" value="ECO:0007669"/>
    <property type="project" value="UniProtKB-KW"/>
</dbReference>
<dbReference type="InterPro" id="IPR036138">
    <property type="entry name" value="PBP_dimer_sf"/>
</dbReference>
<keyword evidence="12 16" id="KW-0472">Membrane</keyword>
<dbReference type="GO" id="GO:0008955">
    <property type="term" value="F:peptidoglycan glycosyltransferase activity"/>
    <property type="evidence" value="ECO:0007669"/>
    <property type="project" value="InterPro"/>
</dbReference>
<dbReference type="KEGG" id="adp:NCTC12871_01084"/>
<evidence type="ECO:0000256" key="7">
    <source>
        <dbReference type="ARBA" id="ARBA00022692"/>
    </source>
</evidence>